<evidence type="ECO:0000256" key="13">
    <source>
        <dbReference type="ARBA" id="ARBA00023136"/>
    </source>
</evidence>
<feature type="transmembrane region" description="Helical" evidence="17">
    <location>
        <begin position="121"/>
        <end position="142"/>
    </location>
</feature>
<comment type="similarity">
    <text evidence="3">Belongs to the PNT beta subunit family.</text>
</comment>
<feature type="transmembrane region" description="Helical" evidence="17">
    <location>
        <begin position="6"/>
        <end position="23"/>
    </location>
</feature>
<evidence type="ECO:0000313" key="19">
    <source>
        <dbReference type="EMBL" id="SUZ51480.1"/>
    </source>
</evidence>
<evidence type="ECO:0000256" key="3">
    <source>
        <dbReference type="ARBA" id="ARBA00007919"/>
    </source>
</evidence>
<feature type="domain" description="NADP transhydrogenase beta-like" evidence="18">
    <location>
        <begin position="6"/>
        <end position="457"/>
    </location>
</feature>
<proteinExistence type="inferred from homology"/>
<feature type="transmembrane region" description="Helical" evidence="17">
    <location>
        <begin position="163"/>
        <end position="182"/>
    </location>
</feature>
<dbReference type="SUPFAM" id="SSF52467">
    <property type="entry name" value="DHS-like NAD/FAD-binding domain"/>
    <property type="match status" value="1"/>
</dbReference>
<evidence type="ECO:0000256" key="10">
    <source>
        <dbReference type="ARBA" id="ARBA00022967"/>
    </source>
</evidence>
<dbReference type="Pfam" id="PF02233">
    <property type="entry name" value="PNTB"/>
    <property type="match status" value="1"/>
</dbReference>
<keyword evidence="6" id="KW-1003">Cell membrane</keyword>
<accession>A0A381NA37</accession>
<evidence type="ECO:0000256" key="15">
    <source>
        <dbReference type="ARBA" id="ARBA00033258"/>
    </source>
</evidence>
<dbReference type="AlphaFoldDB" id="A0A381NA37"/>
<keyword evidence="9" id="KW-0521">NADP</keyword>
<sequence>MDTSIQLTYLLSAILFVVGLKRLQSPATARKGNGLAALAMLLAVIATVLQTQNTPNVDWTWIIVGVVLGGVIGMAAARSVEMTSMPELVGIFNAFGGGASALVSIAEFLATPGIGASTTGVTILLGTLIGSVTFTGSFIAFAKLQGLMTGNPITFPFQNPFNALLLLAAISLGAMTLGVFGSGDPQTLFYMFCGLALILGVLLVIPIGGADMPVVVSLLNSYSGLAASAAGFVIGNTVLIISGALVGASGLILTQLMCKGMNRSLANVAFGGFGGTAGVDRSEIGQRPVQRADAEGVAAELGYVNSVVVVPGYGLAVAQSQHELRKVGDLLEERGVDVKYAIHPVAGRMPGHMNVLLAEADVSYDKLYDLDEINDDFGNTDVVLVVGANDVVNPAARDPQSVITGMPILDVDRARRVIVMKRSLSPGFAGIDNDLFYMDNTLMFFGDAKESMAELVREVRELA</sequence>
<evidence type="ECO:0000256" key="4">
    <source>
        <dbReference type="ARBA" id="ARBA00012943"/>
    </source>
</evidence>
<gene>
    <name evidence="19" type="ORF">METZ01_LOCUS4334</name>
</gene>
<dbReference type="InterPro" id="IPR012136">
    <property type="entry name" value="NADH_DH_b"/>
</dbReference>
<evidence type="ECO:0000256" key="12">
    <source>
        <dbReference type="ARBA" id="ARBA00023027"/>
    </source>
</evidence>
<comment type="function">
    <text evidence="1">The transhydrogenation between NADH and NADP is coupled to respiration and ATP hydrolysis and functions as a proton pump across the membrane.</text>
</comment>
<dbReference type="Gene3D" id="3.40.50.1220">
    <property type="entry name" value="TPP-binding domain"/>
    <property type="match status" value="1"/>
</dbReference>
<dbReference type="PIRSF" id="PIRSF000204">
    <property type="entry name" value="PNTB"/>
    <property type="match status" value="1"/>
</dbReference>
<organism evidence="19">
    <name type="scientific">marine metagenome</name>
    <dbReference type="NCBI Taxonomy" id="408172"/>
    <lineage>
        <taxon>unclassified sequences</taxon>
        <taxon>metagenomes</taxon>
        <taxon>ecological metagenomes</taxon>
    </lineage>
</organism>
<keyword evidence="13 17" id="KW-0472">Membrane</keyword>
<evidence type="ECO:0000256" key="11">
    <source>
        <dbReference type="ARBA" id="ARBA00022989"/>
    </source>
</evidence>
<evidence type="ECO:0000256" key="5">
    <source>
        <dbReference type="ARBA" id="ARBA00014581"/>
    </source>
</evidence>
<dbReference type="GO" id="GO:0050661">
    <property type="term" value="F:NADP binding"/>
    <property type="evidence" value="ECO:0007669"/>
    <property type="project" value="InterPro"/>
</dbReference>
<dbReference type="GO" id="GO:0008750">
    <property type="term" value="F:proton-translocating NAD(P)+ transhydrogenase activity"/>
    <property type="evidence" value="ECO:0007669"/>
    <property type="project" value="UniProtKB-EC"/>
</dbReference>
<evidence type="ECO:0000256" key="7">
    <source>
        <dbReference type="ARBA" id="ARBA00022519"/>
    </source>
</evidence>
<dbReference type="PANTHER" id="PTHR44758">
    <property type="entry name" value="NAD(P) TRANSHYDROGENASE SUBUNIT BETA"/>
    <property type="match status" value="1"/>
</dbReference>
<keyword evidence="7" id="KW-0997">Cell inner membrane</keyword>
<keyword evidence="12" id="KW-0520">NAD</keyword>
<evidence type="ECO:0000256" key="6">
    <source>
        <dbReference type="ARBA" id="ARBA00022475"/>
    </source>
</evidence>
<feature type="transmembrane region" description="Helical" evidence="17">
    <location>
        <begin position="188"/>
        <end position="207"/>
    </location>
</feature>
<evidence type="ECO:0000256" key="1">
    <source>
        <dbReference type="ARBA" id="ARBA00003943"/>
    </source>
</evidence>
<evidence type="ECO:0000256" key="16">
    <source>
        <dbReference type="ARBA" id="ARBA00048202"/>
    </source>
</evidence>
<comment type="catalytic activity">
    <reaction evidence="16">
        <text>NAD(+) + NADPH + H(+)(in) = NADH + NADP(+) + H(+)(out)</text>
        <dbReference type="Rhea" id="RHEA:47992"/>
        <dbReference type="ChEBI" id="CHEBI:15378"/>
        <dbReference type="ChEBI" id="CHEBI:57540"/>
        <dbReference type="ChEBI" id="CHEBI:57783"/>
        <dbReference type="ChEBI" id="CHEBI:57945"/>
        <dbReference type="ChEBI" id="CHEBI:58349"/>
        <dbReference type="EC" id="7.1.1.1"/>
    </reaction>
</comment>
<reference evidence="19" key="1">
    <citation type="submission" date="2018-05" db="EMBL/GenBank/DDBJ databases">
        <authorList>
            <person name="Lanie J.A."/>
            <person name="Ng W.-L."/>
            <person name="Kazmierczak K.M."/>
            <person name="Andrzejewski T.M."/>
            <person name="Davidsen T.M."/>
            <person name="Wayne K.J."/>
            <person name="Tettelin H."/>
            <person name="Glass J.I."/>
            <person name="Rusch D."/>
            <person name="Podicherti R."/>
            <person name="Tsui H.-C.T."/>
            <person name="Winkler M.E."/>
        </authorList>
    </citation>
    <scope>NUCLEOTIDE SEQUENCE</scope>
</reference>
<name>A0A381NA37_9ZZZZ</name>
<feature type="transmembrane region" description="Helical" evidence="17">
    <location>
        <begin position="89"/>
        <end position="109"/>
    </location>
</feature>
<keyword evidence="11 17" id="KW-1133">Transmembrane helix</keyword>
<evidence type="ECO:0000256" key="2">
    <source>
        <dbReference type="ARBA" id="ARBA00004429"/>
    </source>
</evidence>
<feature type="transmembrane region" description="Helical" evidence="17">
    <location>
        <begin position="240"/>
        <end position="258"/>
    </location>
</feature>
<keyword evidence="8 17" id="KW-0812">Transmembrane</keyword>
<protein>
    <recommendedName>
        <fullName evidence="5">NAD(P) transhydrogenase subunit beta</fullName>
        <ecNumber evidence="4">7.1.1.1</ecNumber>
    </recommendedName>
    <alternativeName>
        <fullName evidence="15">Nicotinamide nucleotide transhydrogenase subunit beta</fullName>
    </alternativeName>
    <alternativeName>
        <fullName evidence="14">Pyridine nucleotide transhydrogenase subunit beta</fullName>
    </alternativeName>
</protein>
<dbReference type="EC" id="7.1.1.1" evidence="4"/>
<evidence type="ECO:0000256" key="14">
    <source>
        <dbReference type="ARBA" id="ARBA00030053"/>
    </source>
</evidence>
<comment type="subcellular location">
    <subcellularLocation>
        <location evidence="2">Cell inner membrane</location>
        <topology evidence="2">Multi-pass membrane protein</topology>
    </subcellularLocation>
</comment>
<feature type="transmembrane region" description="Helical" evidence="17">
    <location>
        <begin position="35"/>
        <end position="53"/>
    </location>
</feature>
<dbReference type="InterPro" id="IPR029035">
    <property type="entry name" value="DHS-like_NAD/FAD-binding_dom"/>
</dbReference>
<evidence type="ECO:0000256" key="17">
    <source>
        <dbReference type="SAM" id="Phobius"/>
    </source>
</evidence>
<dbReference type="InterPro" id="IPR034300">
    <property type="entry name" value="PNTB-like"/>
</dbReference>
<dbReference type="GO" id="GO:0005886">
    <property type="term" value="C:plasma membrane"/>
    <property type="evidence" value="ECO:0007669"/>
    <property type="project" value="UniProtKB-SubCell"/>
</dbReference>
<evidence type="ECO:0000256" key="8">
    <source>
        <dbReference type="ARBA" id="ARBA00022692"/>
    </source>
</evidence>
<dbReference type="PANTHER" id="PTHR44758:SF1">
    <property type="entry name" value="NAD(P) TRANSHYDROGENASE SUBUNIT BETA"/>
    <property type="match status" value="1"/>
</dbReference>
<evidence type="ECO:0000259" key="18">
    <source>
        <dbReference type="Pfam" id="PF02233"/>
    </source>
</evidence>
<feature type="transmembrane region" description="Helical" evidence="17">
    <location>
        <begin position="59"/>
        <end position="77"/>
    </location>
</feature>
<evidence type="ECO:0000256" key="9">
    <source>
        <dbReference type="ARBA" id="ARBA00022857"/>
    </source>
</evidence>
<dbReference type="EMBL" id="UINC01000222">
    <property type="protein sequence ID" value="SUZ51480.1"/>
    <property type="molecule type" value="Genomic_DNA"/>
</dbReference>
<keyword evidence="10" id="KW-1278">Translocase</keyword>